<feature type="signal peptide" evidence="2">
    <location>
        <begin position="1"/>
        <end position="29"/>
    </location>
</feature>
<dbReference type="NCBIfam" id="NF037995">
    <property type="entry name" value="TRAP_S1"/>
    <property type="match status" value="1"/>
</dbReference>
<evidence type="ECO:0000256" key="2">
    <source>
        <dbReference type="SAM" id="SignalP"/>
    </source>
</evidence>
<dbReference type="InterPro" id="IPR038404">
    <property type="entry name" value="TRAP_DctP_sf"/>
</dbReference>
<evidence type="ECO:0000256" key="1">
    <source>
        <dbReference type="ARBA" id="ARBA00022729"/>
    </source>
</evidence>
<keyword evidence="4" id="KW-1185">Reference proteome</keyword>
<dbReference type="Proteomes" id="UP000604161">
    <property type="component" value="Unassembled WGS sequence"/>
</dbReference>
<protein>
    <submittedName>
        <fullName evidence="3">TRAP transporter substrate-binding protein</fullName>
    </submittedName>
</protein>
<dbReference type="EMBL" id="JACYFC010000003">
    <property type="protein sequence ID" value="MBD5771320.1"/>
    <property type="molecule type" value="Genomic_DNA"/>
</dbReference>
<keyword evidence="1 2" id="KW-0732">Signal</keyword>
<dbReference type="CDD" id="cd13603">
    <property type="entry name" value="PBP2_TRAP_Siap_TeaA_like"/>
    <property type="match status" value="1"/>
</dbReference>
<dbReference type="PANTHER" id="PTHR33376:SF15">
    <property type="entry name" value="BLL6794 PROTEIN"/>
    <property type="match status" value="1"/>
</dbReference>
<dbReference type="PIRSF" id="PIRSF006470">
    <property type="entry name" value="DctB"/>
    <property type="match status" value="1"/>
</dbReference>
<gene>
    <name evidence="3" type="ORF">IF202_09685</name>
</gene>
<proteinExistence type="predicted"/>
<comment type="caution">
    <text evidence="3">The sequence shown here is derived from an EMBL/GenBank/DDBJ whole genome shotgun (WGS) entry which is preliminary data.</text>
</comment>
<sequence>MNNRVSGVFKKSAALAMLSFGLFPYQAFSAEFEARIGHLESAQQPRHQALLKVASLVSERTSGAVDLTFFPSSQLGTQRQMTEGTQLGVIQGTVSPAAFLGGFNKVVSVLDIPYLYPTNRELSTKIRSSEFGQAILESFEGTGTKAIALWPNGRKNFTSNEPLENAKDFNDQRFRVMNSKVLIAQFNALGSSALPLPFGELYTSLQTGVVDGEENPLDTIFRMKFHEVQKYLVISEHGAMEDIVLFNSMWWNSLPKKYQEAITTAFNEVIPELERNKDSSVENALAEIKKSDISIKTLNEAERTELRDIMYPKAKAAYLSFAGEKGEELLTLYEKAYQSYK</sequence>
<organism evidence="3 4">
    <name type="scientific">Marinomonas colpomeniae</name>
    <dbReference type="NCBI Taxonomy" id="2774408"/>
    <lineage>
        <taxon>Bacteria</taxon>
        <taxon>Pseudomonadati</taxon>
        <taxon>Pseudomonadota</taxon>
        <taxon>Gammaproteobacteria</taxon>
        <taxon>Oceanospirillales</taxon>
        <taxon>Oceanospirillaceae</taxon>
        <taxon>Marinomonas</taxon>
    </lineage>
</organism>
<dbReference type="Gene3D" id="3.40.190.170">
    <property type="entry name" value="Bacterial extracellular solute-binding protein, family 7"/>
    <property type="match status" value="1"/>
</dbReference>
<dbReference type="Pfam" id="PF03480">
    <property type="entry name" value="DctP"/>
    <property type="match status" value="1"/>
</dbReference>
<dbReference type="PANTHER" id="PTHR33376">
    <property type="match status" value="1"/>
</dbReference>
<evidence type="ECO:0000313" key="3">
    <source>
        <dbReference type="EMBL" id="MBD5771320.1"/>
    </source>
</evidence>
<evidence type="ECO:0000313" key="4">
    <source>
        <dbReference type="Proteomes" id="UP000604161"/>
    </source>
</evidence>
<accession>A0ABR8NZ46</accession>
<feature type="chain" id="PRO_5046583618" evidence="2">
    <location>
        <begin position="30"/>
        <end position="341"/>
    </location>
</feature>
<dbReference type="NCBIfam" id="TIGR00787">
    <property type="entry name" value="dctP"/>
    <property type="match status" value="1"/>
</dbReference>
<dbReference type="InterPro" id="IPR004682">
    <property type="entry name" value="TRAP_DctP"/>
</dbReference>
<dbReference type="RefSeq" id="WP_191594711.1">
    <property type="nucleotide sequence ID" value="NZ_JACYFC010000003.1"/>
</dbReference>
<dbReference type="InterPro" id="IPR018389">
    <property type="entry name" value="DctP_fam"/>
</dbReference>
<name>A0ABR8NZ46_9GAMM</name>
<reference evidence="3 4" key="1">
    <citation type="submission" date="2020-09" db="EMBL/GenBank/DDBJ databases">
        <title>Marinomonas sp. nov., isolated from the cysticercosis algae of Qingdao, China.</title>
        <authorList>
            <person name="Sun X."/>
        </authorList>
    </citation>
    <scope>NUCLEOTIDE SEQUENCE [LARGE SCALE GENOMIC DNA]</scope>
    <source>
        <strain evidence="3 4">SM2066</strain>
    </source>
</reference>